<comment type="caution">
    <text evidence="1">The sequence shown here is derived from an EMBL/GenBank/DDBJ whole genome shotgun (WGS) entry which is preliminary data.</text>
</comment>
<dbReference type="EMBL" id="WSZI01000013">
    <property type="protein sequence ID" value="MWN21323.1"/>
    <property type="molecule type" value="Genomic_DNA"/>
</dbReference>
<gene>
    <name evidence="1" type="ORF">GQS40_06510</name>
</gene>
<organism evidence="1 2">
    <name type="scientific">Leuconostoc lactis</name>
    <dbReference type="NCBI Taxonomy" id="1246"/>
    <lineage>
        <taxon>Bacteria</taxon>
        <taxon>Bacillati</taxon>
        <taxon>Bacillota</taxon>
        <taxon>Bacilli</taxon>
        <taxon>Lactobacillales</taxon>
        <taxon>Lactobacillaceae</taxon>
        <taxon>Leuconostoc</taxon>
    </lineage>
</organism>
<name>A0A6L7ACV2_LEULA</name>
<proteinExistence type="predicted"/>
<dbReference type="Proteomes" id="UP000478636">
    <property type="component" value="Unassembled WGS sequence"/>
</dbReference>
<dbReference type="AlphaFoldDB" id="A0A6L7ACV2"/>
<evidence type="ECO:0000313" key="2">
    <source>
        <dbReference type="Proteomes" id="UP000478636"/>
    </source>
</evidence>
<sequence length="70" mass="7859">MSEYVAYVVKIGNGYLAKDHNASILSASKYKITLHVRDAFWFSKEYVFDTAKRYGGQAVGLLPVLLEDEA</sequence>
<evidence type="ECO:0000313" key="1">
    <source>
        <dbReference type="EMBL" id="MWN21323.1"/>
    </source>
</evidence>
<protein>
    <submittedName>
        <fullName evidence="1">Uncharacterized protein</fullName>
    </submittedName>
</protein>
<reference evidence="1 2" key="1">
    <citation type="submission" date="2019-12" db="EMBL/GenBank/DDBJ databases">
        <title>Complete genome sequence of Leuconostoc lactis strain AVN1 provides insights into metabolic potential.</title>
        <authorList>
            <person name="Besrour N."/>
            <person name="Najjari A."/>
            <person name="Fhoula I."/>
            <person name="Jaballah S."/>
            <person name="Klibi N."/>
            <person name="Ouzari H.I."/>
        </authorList>
    </citation>
    <scope>NUCLEOTIDE SEQUENCE [LARGE SCALE GENOMIC DNA]</scope>
    <source>
        <strain evidence="1 2">AVN1</strain>
    </source>
</reference>
<accession>A0A6L7ACV2</accession>